<keyword evidence="3 7" id="KW-0812">Transmembrane</keyword>
<gene>
    <name evidence="9" type="ORF">BN980_GECA16s02254g</name>
</gene>
<dbReference type="GO" id="GO:0015225">
    <property type="term" value="F:biotin transmembrane transporter activity"/>
    <property type="evidence" value="ECO:0007669"/>
    <property type="project" value="TreeGrafter"/>
</dbReference>
<evidence type="ECO:0000256" key="2">
    <source>
        <dbReference type="ARBA" id="ARBA00022448"/>
    </source>
</evidence>
<dbReference type="Gene3D" id="1.20.1250.20">
    <property type="entry name" value="MFS general substrate transporter like domains"/>
    <property type="match status" value="2"/>
</dbReference>
<evidence type="ECO:0000256" key="6">
    <source>
        <dbReference type="SAM" id="MobiDB-lite"/>
    </source>
</evidence>
<dbReference type="SUPFAM" id="SSF103473">
    <property type="entry name" value="MFS general substrate transporter"/>
    <property type="match status" value="1"/>
</dbReference>
<name>A0A0J9XHB2_GEOCN</name>
<dbReference type="GO" id="GO:1901604">
    <property type="term" value="F:dethiobiotin transmembrane transporter activity"/>
    <property type="evidence" value="ECO:0007669"/>
    <property type="project" value="TreeGrafter"/>
</dbReference>
<dbReference type="InterPro" id="IPR036259">
    <property type="entry name" value="MFS_trans_sf"/>
</dbReference>
<feature type="transmembrane region" description="Helical" evidence="7">
    <location>
        <begin position="61"/>
        <end position="81"/>
    </location>
</feature>
<keyword evidence="2" id="KW-0813">Transport</keyword>
<dbReference type="PANTHER" id="PTHR43791">
    <property type="entry name" value="PERMEASE-RELATED"/>
    <property type="match status" value="1"/>
</dbReference>
<feature type="transmembrane region" description="Helical" evidence="7">
    <location>
        <begin position="195"/>
        <end position="216"/>
    </location>
</feature>
<dbReference type="PROSITE" id="PS50850">
    <property type="entry name" value="MFS"/>
    <property type="match status" value="1"/>
</dbReference>
<reference evidence="9" key="1">
    <citation type="submission" date="2014-03" db="EMBL/GenBank/DDBJ databases">
        <authorList>
            <person name="Casaregola S."/>
        </authorList>
    </citation>
    <scope>NUCLEOTIDE SEQUENCE [LARGE SCALE GENOMIC DNA]</scope>
    <source>
        <strain evidence="9">CLIB 918</strain>
    </source>
</reference>
<dbReference type="PANTHER" id="PTHR43791:SF33">
    <property type="entry name" value="VITAMIN H TRANSPORTER 1"/>
    <property type="match status" value="1"/>
</dbReference>
<feature type="domain" description="Major facilitator superfamily (MFS) profile" evidence="8">
    <location>
        <begin position="63"/>
        <end position="509"/>
    </location>
</feature>
<evidence type="ECO:0000256" key="3">
    <source>
        <dbReference type="ARBA" id="ARBA00022692"/>
    </source>
</evidence>
<evidence type="ECO:0000256" key="4">
    <source>
        <dbReference type="ARBA" id="ARBA00022989"/>
    </source>
</evidence>
<comment type="caution">
    <text evidence="9">The sequence shown here is derived from an EMBL/GenBank/DDBJ whole genome shotgun (WGS) entry which is preliminary data.</text>
</comment>
<feature type="transmembrane region" description="Helical" evidence="7">
    <location>
        <begin position="443"/>
        <end position="467"/>
    </location>
</feature>
<keyword evidence="5 7" id="KW-0472">Membrane</keyword>
<dbReference type="FunFam" id="1.20.1250.20:FF:000278">
    <property type="entry name" value="Putative MFS transporter"/>
    <property type="match status" value="1"/>
</dbReference>
<feature type="region of interest" description="Disordered" evidence="6">
    <location>
        <begin position="1"/>
        <end position="44"/>
    </location>
</feature>
<dbReference type="AlphaFoldDB" id="A0A0J9XHB2"/>
<dbReference type="GO" id="GO:1905135">
    <property type="term" value="P:biotin import across plasma membrane"/>
    <property type="evidence" value="ECO:0007669"/>
    <property type="project" value="TreeGrafter"/>
</dbReference>
<protein>
    <submittedName>
        <fullName evidence="9">Similar to Saccharomyces cerevisiae YGR260W TNA1 High affinity nicotinic acid plasma membrane permease</fullName>
    </submittedName>
</protein>
<feature type="transmembrane region" description="Helical" evidence="7">
    <location>
        <begin position="315"/>
        <end position="340"/>
    </location>
</feature>
<dbReference type="Pfam" id="PF07690">
    <property type="entry name" value="MFS_1"/>
    <property type="match status" value="1"/>
</dbReference>
<feature type="transmembrane region" description="Helical" evidence="7">
    <location>
        <begin position="382"/>
        <end position="403"/>
    </location>
</feature>
<comment type="subcellular location">
    <subcellularLocation>
        <location evidence="1">Membrane</location>
        <topology evidence="1">Multi-pass membrane protein</topology>
    </subcellularLocation>
</comment>
<dbReference type="InterPro" id="IPR011701">
    <property type="entry name" value="MFS"/>
</dbReference>
<feature type="transmembrane region" description="Helical" evidence="7">
    <location>
        <begin position="160"/>
        <end position="183"/>
    </location>
</feature>
<dbReference type="InterPro" id="IPR020846">
    <property type="entry name" value="MFS_dom"/>
</dbReference>
<dbReference type="EMBL" id="CCBN010000016">
    <property type="protein sequence ID" value="CDO56740.1"/>
    <property type="molecule type" value="Genomic_DNA"/>
</dbReference>
<feature type="transmembrane region" description="Helical" evidence="7">
    <location>
        <begin position="409"/>
        <end position="431"/>
    </location>
</feature>
<dbReference type="OrthoDB" id="5298304at2759"/>
<dbReference type="GO" id="GO:0005886">
    <property type="term" value="C:plasma membrane"/>
    <property type="evidence" value="ECO:0007669"/>
    <property type="project" value="TreeGrafter"/>
</dbReference>
<feature type="transmembrane region" description="Helical" evidence="7">
    <location>
        <begin position="228"/>
        <end position="250"/>
    </location>
</feature>
<feature type="transmembrane region" description="Helical" evidence="7">
    <location>
        <begin position="346"/>
        <end position="370"/>
    </location>
</feature>
<evidence type="ECO:0000313" key="9">
    <source>
        <dbReference type="EMBL" id="CDO56740.1"/>
    </source>
</evidence>
<evidence type="ECO:0000256" key="5">
    <source>
        <dbReference type="ARBA" id="ARBA00023136"/>
    </source>
</evidence>
<feature type="transmembrane region" description="Helical" evidence="7">
    <location>
        <begin position="111"/>
        <end position="129"/>
    </location>
</feature>
<dbReference type="STRING" id="1173061.A0A0J9XHB2"/>
<dbReference type="GO" id="GO:0015295">
    <property type="term" value="F:solute:proton symporter activity"/>
    <property type="evidence" value="ECO:0007669"/>
    <property type="project" value="TreeGrafter"/>
</dbReference>
<evidence type="ECO:0000256" key="1">
    <source>
        <dbReference type="ARBA" id="ARBA00004141"/>
    </source>
</evidence>
<dbReference type="FunFam" id="1.20.1250.20:FF:000399">
    <property type="entry name" value="MFS general substrate transporter"/>
    <property type="match status" value="1"/>
</dbReference>
<feature type="transmembrane region" description="Helical" evidence="7">
    <location>
        <begin position="479"/>
        <end position="500"/>
    </location>
</feature>
<evidence type="ECO:0000259" key="8">
    <source>
        <dbReference type="PROSITE" id="PS50850"/>
    </source>
</evidence>
<keyword evidence="4 7" id="KW-1133">Transmembrane helix</keyword>
<dbReference type="Proteomes" id="UP000242525">
    <property type="component" value="Unassembled WGS sequence"/>
</dbReference>
<evidence type="ECO:0000313" key="10">
    <source>
        <dbReference type="Proteomes" id="UP000242525"/>
    </source>
</evidence>
<evidence type="ECO:0000256" key="7">
    <source>
        <dbReference type="SAM" id="Phobius"/>
    </source>
</evidence>
<organism evidence="9 10">
    <name type="scientific">Geotrichum candidum</name>
    <name type="common">Oospora lactis</name>
    <name type="synonym">Dipodascus geotrichum</name>
    <dbReference type="NCBI Taxonomy" id="1173061"/>
    <lineage>
        <taxon>Eukaryota</taxon>
        <taxon>Fungi</taxon>
        <taxon>Dikarya</taxon>
        <taxon>Ascomycota</taxon>
        <taxon>Saccharomycotina</taxon>
        <taxon>Dipodascomycetes</taxon>
        <taxon>Dipodascales</taxon>
        <taxon>Dipodascaceae</taxon>
        <taxon>Geotrichum</taxon>
    </lineage>
</organism>
<proteinExistence type="predicted"/>
<sequence length="520" mass="56532">MLEDMKQAPAATTAVEQLDRKTSTESSALSHPQGDPSAPEIDLDSPETQARLDALYRKLDLRIIPPLWVLYFLTSLGSASYGQTLTMNTETHDSLRQQLNLTAHDTSTASALYYVGYIIFDVPVNLVMTRVAPQAWLSRIVISVGIVYACYAALSNAGGVIAIRLISGICGAGTWPGMAYYISLWYPVHRTARRIGYYFTAAQVSAAVAGLIAAGFQKMNGDRGLTGWQWLFLIYGVVTVAFGVALSWWLPDRPVAVVGKPQNKILRFFENLVPTQAPILTPEEQALHMADMQGRYLNVAWGLPDLLRVFCDVRIWPLIMMYFGAVGTGYGLVVFGTTILRSIDSSWSSITLSLLMAPVWICDLIGILLVTPFSDKFRRFRGTAFSASTVVIIVGIVVMTYAPGQWSRYGGMLITGFGLGPTVPITMTWAAEIFGPRHGDVGNAASAALVSGLGNLGSVTTTYALYSGWPADVARGFEYSNMVLVAILGFSIISAGAMALMRRVLGDLKKEQKNVVSAEF</sequence>
<feature type="transmembrane region" description="Helical" evidence="7">
    <location>
        <begin position="136"/>
        <end position="154"/>
    </location>
</feature>
<keyword evidence="10" id="KW-1185">Reference proteome</keyword>
<accession>A0A0J9XHB2</accession>